<feature type="DNA-binding region" description="H-T-H motif" evidence="4">
    <location>
        <begin position="30"/>
        <end position="49"/>
    </location>
</feature>
<keyword evidence="7" id="KW-1185">Reference proteome</keyword>
<evidence type="ECO:0000256" key="1">
    <source>
        <dbReference type="ARBA" id="ARBA00023015"/>
    </source>
</evidence>
<name>A0A7K3LLN6_9ACTN</name>
<proteinExistence type="predicted"/>
<dbReference type="EMBL" id="JAADZU010000012">
    <property type="protein sequence ID" value="NDK89073.1"/>
    <property type="molecule type" value="Genomic_DNA"/>
</dbReference>
<protein>
    <submittedName>
        <fullName evidence="6">TetR family transcriptional regulator</fullName>
    </submittedName>
</protein>
<dbReference type="InterPro" id="IPR050109">
    <property type="entry name" value="HTH-type_TetR-like_transc_reg"/>
</dbReference>
<keyword evidence="1" id="KW-0805">Transcription regulation</keyword>
<dbReference type="SUPFAM" id="SSF48498">
    <property type="entry name" value="Tetracyclin repressor-like, C-terminal domain"/>
    <property type="match status" value="1"/>
</dbReference>
<accession>A0A7K3LLN6</accession>
<dbReference type="PANTHER" id="PTHR30055">
    <property type="entry name" value="HTH-TYPE TRANSCRIPTIONAL REGULATOR RUTR"/>
    <property type="match status" value="1"/>
</dbReference>
<dbReference type="PANTHER" id="PTHR30055:SF234">
    <property type="entry name" value="HTH-TYPE TRANSCRIPTIONAL REGULATOR BETI"/>
    <property type="match status" value="1"/>
</dbReference>
<dbReference type="InterPro" id="IPR001647">
    <property type="entry name" value="HTH_TetR"/>
</dbReference>
<sequence>MARIAFEERRDRLIQATIRVIARDGIAAASTRVIAAEAQMPLGALHYVFGSRDALMKAVIVHITDQERISALLGTQIASSVGTVDLHQLVEAAMNGYLDNLTTLPERELVLLEVAIHAMRHDPDAVADQWATYRAAAAQTLEHVADEAGIRWLHSTDDLARYLVTWLDGFTVSWLADRDTAAARRSATIFADSFAALAATPT</sequence>
<dbReference type="AlphaFoldDB" id="A0A7K3LLN6"/>
<dbReference type="GO" id="GO:0003700">
    <property type="term" value="F:DNA-binding transcription factor activity"/>
    <property type="evidence" value="ECO:0007669"/>
    <property type="project" value="TreeGrafter"/>
</dbReference>
<dbReference type="Gene3D" id="1.10.357.10">
    <property type="entry name" value="Tetracycline Repressor, domain 2"/>
    <property type="match status" value="1"/>
</dbReference>
<dbReference type="RefSeq" id="WP_059036156.1">
    <property type="nucleotide sequence ID" value="NZ_JAADZU010000012.1"/>
</dbReference>
<evidence type="ECO:0000313" key="6">
    <source>
        <dbReference type="EMBL" id="NDK89073.1"/>
    </source>
</evidence>
<keyword evidence="2 4" id="KW-0238">DNA-binding</keyword>
<organism evidence="6 7">
    <name type="scientific">Gordonia desulfuricans</name>
    <dbReference type="NCBI Taxonomy" id="89051"/>
    <lineage>
        <taxon>Bacteria</taxon>
        <taxon>Bacillati</taxon>
        <taxon>Actinomycetota</taxon>
        <taxon>Actinomycetes</taxon>
        <taxon>Mycobacteriales</taxon>
        <taxon>Gordoniaceae</taxon>
        <taxon>Gordonia</taxon>
    </lineage>
</organism>
<evidence type="ECO:0000259" key="5">
    <source>
        <dbReference type="PROSITE" id="PS50977"/>
    </source>
</evidence>
<gene>
    <name evidence="6" type="ORF">GYA93_05680</name>
</gene>
<feature type="domain" description="HTH tetR-type" evidence="5">
    <location>
        <begin position="7"/>
        <end position="67"/>
    </location>
</feature>
<dbReference type="Pfam" id="PF00440">
    <property type="entry name" value="TetR_N"/>
    <property type="match status" value="1"/>
</dbReference>
<reference evidence="6 7" key="1">
    <citation type="submission" date="2020-01" db="EMBL/GenBank/DDBJ databases">
        <title>Investigation of new actinobacteria for the biodesulphurisation of diesel fuel.</title>
        <authorList>
            <person name="Athi Narayanan S.M."/>
        </authorList>
    </citation>
    <scope>NUCLEOTIDE SEQUENCE [LARGE SCALE GENOMIC DNA]</scope>
    <source>
        <strain evidence="6 7">213E</strain>
    </source>
</reference>
<evidence type="ECO:0000256" key="2">
    <source>
        <dbReference type="ARBA" id="ARBA00023125"/>
    </source>
</evidence>
<dbReference type="PROSITE" id="PS50977">
    <property type="entry name" value="HTH_TETR_2"/>
    <property type="match status" value="1"/>
</dbReference>
<evidence type="ECO:0000313" key="7">
    <source>
        <dbReference type="Proteomes" id="UP000466307"/>
    </source>
</evidence>
<dbReference type="InterPro" id="IPR036271">
    <property type="entry name" value="Tet_transcr_reg_TetR-rel_C_sf"/>
</dbReference>
<comment type="caution">
    <text evidence="6">The sequence shown here is derived from an EMBL/GenBank/DDBJ whole genome shotgun (WGS) entry which is preliminary data.</text>
</comment>
<keyword evidence="3" id="KW-0804">Transcription</keyword>
<evidence type="ECO:0000256" key="4">
    <source>
        <dbReference type="PROSITE-ProRule" id="PRU00335"/>
    </source>
</evidence>
<dbReference type="InterPro" id="IPR009057">
    <property type="entry name" value="Homeodomain-like_sf"/>
</dbReference>
<dbReference type="SUPFAM" id="SSF46689">
    <property type="entry name" value="Homeodomain-like"/>
    <property type="match status" value="1"/>
</dbReference>
<evidence type="ECO:0000256" key="3">
    <source>
        <dbReference type="ARBA" id="ARBA00023163"/>
    </source>
</evidence>
<dbReference type="Proteomes" id="UP000466307">
    <property type="component" value="Unassembled WGS sequence"/>
</dbReference>
<dbReference type="GO" id="GO:0000976">
    <property type="term" value="F:transcription cis-regulatory region binding"/>
    <property type="evidence" value="ECO:0007669"/>
    <property type="project" value="TreeGrafter"/>
</dbReference>